<accession>A0A3D9LIW9</accession>
<feature type="transmembrane region" description="Helical" evidence="2">
    <location>
        <begin position="97"/>
        <end position="113"/>
    </location>
</feature>
<keyword evidence="1" id="KW-0175">Coiled coil</keyword>
<dbReference type="Proteomes" id="UP000256779">
    <property type="component" value="Unassembled WGS sequence"/>
</dbReference>
<keyword evidence="2" id="KW-0812">Transmembrane</keyword>
<evidence type="ECO:0000256" key="1">
    <source>
        <dbReference type="SAM" id="Coils"/>
    </source>
</evidence>
<comment type="caution">
    <text evidence="3">The sequence shown here is derived from an EMBL/GenBank/DDBJ whole genome shotgun (WGS) entry which is preliminary data.</text>
</comment>
<keyword evidence="2" id="KW-1133">Transmembrane helix</keyword>
<evidence type="ECO:0000313" key="3">
    <source>
        <dbReference type="EMBL" id="REE05815.1"/>
    </source>
</evidence>
<evidence type="ECO:0000313" key="4">
    <source>
        <dbReference type="Proteomes" id="UP000256779"/>
    </source>
</evidence>
<dbReference type="EMBL" id="QREG01000001">
    <property type="protein sequence ID" value="REE05815.1"/>
    <property type="molecule type" value="Genomic_DNA"/>
</dbReference>
<reference evidence="3 4" key="1">
    <citation type="submission" date="2018-07" db="EMBL/GenBank/DDBJ databases">
        <title>Genomic Encyclopedia of Type Strains, Phase IV (KMG-IV): sequencing the most valuable type-strain genomes for metagenomic binning, comparative biology and taxonomic classification.</title>
        <authorList>
            <person name="Goeker M."/>
        </authorList>
    </citation>
    <scope>NUCLEOTIDE SEQUENCE [LARGE SCALE GENOMIC DNA]</scope>
    <source>
        <strain evidence="3 4">DSM 4134</strain>
    </source>
</reference>
<feature type="transmembrane region" description="Helical" evidence="2">
    <location>
        <begin position="25"/>
        <end position="43"/>
    </location>
</feature>
<name>A0A3D9LIW9_MARFU</name>
<protein>
    <recommendedName>
        <fullName evidence="5">Methyl-accepting chemotaxis protein</fullName>
    </recommendedName>
</protein>
<feature type="coiled-coil region" evidence="1">
    <location>
        <begin position="199"/>
        <end position="233"/>
    </location>
</feature>
<gene>
    <name evidence="3" type="ORF">C7460_101334</name>
</gene>
<keyword evidence="2" id="KW-0472">Membrane</keyword>
<feature type="transmembrane region" description="Helical" evidence="2">
    <location>
        <begin position="157"/>
        <end position="175"/>
    </location>
</feature>
<feature type="transmembrane region" description="Helical" evidence="2">
    <location>
        <begin position="49"/>
        <end position="68"/>
    </location>
</feature>
<organism evidence="3 4">
    <name type="scientific">Marinoscillum furvescens DSM 4134</name>
    <dbReference type="NCBI Taxonomy" id="1122208"/>
    <lineage>
        <taxon>Bacteria</taxon>
        <taxon>Pseudomonadati</taxon>
        <taxon>Bacteroidota</taxon>
        <taxon>Cytophagia</taxon>
        <taxon>Cytophagales</taxon>
        <taxon>Reichenbachiellaceae</taxon>
        <taxon>Marinoscillum</taxon>
    </lineage>
</organism>
<feature type="transmembrane region" description="Helical" evidence="2">
    <location>
        <begin position="75"/>
        <end position="91"/>
    </location>
</feature>
<evidence type="ECO:0000256" key="2">
    <source>
        <dbReference type="SAM" id="Phobius"/>
    </source>
</evidence>
<sequence length="246" mass="28472">MKSLTLSNYQKSQVMQNLYERADEFTFRFLLAYSVFGIAISTYYDTWLIGLSTAALAIGSWFAFKLLLPTHSLHRYVASGFFGVFVGTFIYQMHGLFEMHFFAFIGSAILIVYQNWRYQIPLITFIVIHHAVFAYLQYSGMSGVYFTQLEYMSLHTFIYHACLAITVVMVCGYWAHHFKKLTLADAAKSLELSNRMDLVNKMNKKLTKSQQELSVKNDELENTKSKLLSLTEKQANMYERLRKGVN</sequence>
<evidence type="ECO:0008006" key="5">
    <source>
        <dbReference type="Google" id="ProtNLM"/>
    </source>
</evidence>
<proteinExistence type="predicted"/>
<feature type="transmembrane region" description="Helical" evidence="2">
    <location>
        <begin position="120"/>
        <end position="137"/>
    </location>
</feature>
<keyword evidence="4" id="KW-1185">Reference proteome</keyword>
<dbReference type="AlphaFoldDB" id="A0A3D9LIW9"/>